<keyword evidence="1" id="KW-0812">Transmembrane</keyword>
<dbReference type="OrthoDB" id="9002785at2"/>
<accession>A0A292YJT8</accession>
<proteinExistence type="predicted"/>
<organism evidence="2 3">
    <name type="scientific">Effusibacillus lacus</name>
    <dbReference type="NCBI Taxonomy" id="1348429"/>
    <lineage>
        <taxon>Bacteria</taxon>
        <taxon>Bacillati</taxon>
        <taxon>Bacillota</taxon>
        <taxon>Bacilli</taxon>
        <taxon>Bacillales</taxon>
        <taxon>Alicyclobacillaceae</taxon>
        <taxon>Effusibacillus</taxon>
    </lineage>
</organism>
<keyword evidence="1" id="KW-1133">Transmembrane helix</keyword>
<keyword evidence="3" id="KW-1185">Reference proteome</keyword>
<dbReference type="RefSeq" id="WP_096181908.1">
    <property type="nucleotide sequence ID" value="NZ_BDUF01000053.1"/>
</dbReference>
<evidence type="ECO:0000313" key="2">
    <source>
        <dbReference type="EMBL" id="GAX90198.1"/>
    </source>
</evidence>
<reference evidence="3" key="1">
    <citation type="submission" date="2017-07" db="EMBL/GenBank/DDBJ databases">
        <title>Draft genome sequence of Effusibacillus lacus strain skLN1.</title>
        <authorList>
            <person name="Watanabe M."/>
            <person name="Kojima H."/>
            <person name="Fukui M."/>
        </authorList>
    </citation>
    <scope>NUCLEOTIDE SEQUENCE [LARGE SCALE GENOMIC DNA]</scope>
    <source>
        <strain evidence="3">skLN1</strain>
    </source>
</reference>
<name>A0A292YJT8_9BACL</name>
<dbReference type="AlphaFoldDB" id="A0A292YJT8"/>
<protein>
    <submittedName>
        <fullName evidence="2">Uncharacterized protein</fullName>
    </submittedName>
</protein>
<gene>
    <name evidence="2" type="ORF">EFBL_1824</name>
</gene>
<evidence type="ECO:0000256" key="1">
    <source>
        <dbReference type="SAM" id="Phobius"/>
    </source>
</evidence>
<dbReference type="EMBL" id="BDUF01000053">
    <property type="protein sequence ID" value="GAX90198.1"/>
    <property type="molecule type" value="Genomic_DNA"/>
</dbReference>
<keyword evidence="1" id="KW-0472">Membrane</keyword>
<dbReference type="Proteomes" id="UP000217785">
    <property type="component" value="Unassembled WGS sequence"/>
</dbReference>
<sequence>MQWPWGNGWTLFWLTVLLLVLLIACVTVIIKKRKRKEYLVTVEGTVMKVLADDTDRRGGMHQRLLIKITKVLDNPEDADVDTQHNVLVTMRFGDRDGFPERLGVFDKADGKRIEIRGKYIPAENNMGNRKQAVIHFTHKPIGYVRLNNKTYR</sequence>
<feature type="transmembrane region" description="Helical" evidence="1">
    <location>
        <begin position="12"/>
        <end position="30"/>
    </location>
</feature>
<evidence type="ECO:0000313" key="3">
    <source>
        <dbReference type="Proteomes" id="UP000217785"/>
    </source>
</evidence>
<comment type="caution">
    <text evidence="2">The sequence shown here is derived from an EMBL/GenBank/DDBJ whole genome shotgun (WGS) entry which is preliminary data.</text>
</comment>